<dbReference type="Proteomes" id="UP000887572">
    <property type="component" value="Unplaced"/>
</dbReference>
<keyword evidence="2" id="KW-1185">Reference proteome</keyword>
<protein>
    <submittedName>
        <fullName evidence="3">Uncharacterized protein</fullName>
    </submittedName>
</protein>
<name>A0A914HFS8_GLORO</name>
<dbReference type="AlphaFoldDB" id="A0A914HFS8"/>
<feature type="compositionally biased region" description="Basic residues" evidence="1">
    <location>
        <begin position="1"/>
        <end position="10"/>
    </location>
</feature>
<dbReference type="WBParaSite" id="Gr19_v10_g16969.t1">
    <property type="protein sequence ID" value="Gr19_v10_g16969.t1"/>
    <property type="gene ID" value="Gr19_v10_g16969"/>
</dbReference>
<organism evidence="2 3">
    <name type="scientific">Globodera rostochiensis</name>
    <name type="common">Golden nematode worm</name>
    <name type="synonym">Heterodera rostochiensis</name>
    <dbReference type="NCBI Taxonomy" id="31243"/>
    <lineage>
        <taxon>Eukaryota</taxon>
        <taxon>Metazoa</taxon>
        <taxon>Ecdysozoa</taxon>
        <taxon>Nematoda</taxon>
        <taxon>Chromadorea</taxon>
        <taxon>Rhabditida</taxon>
        <taxon>Tylenchina</taxon>
        <taxon>Tylenchomorpha</taxon>
        <taxon>Tylenchoidea</taxon>
        <taxon>Heteroderidae</taxon>
        <taxon>Heteroderinae</taxon>
        <taxon>Globodera</taxon>
    </lineage>
</organism>
<evidence type="ECO:0000313" key="2">
    <source>
        <dbReference type="Proteomes" id="UP000887572"/>
    </source>
</evidence>
<evidence type="ECO:0000313" key="3">
    <source>
        <dbReference type="WBParaSite" id="Gr19_v10_g16969.t1"/>
    </source>
</evidence>
<evidence type="ECO:0000256" key="1">
    <source>
        <dbReference type="SAM" id="MobiDB-lite"/>
    </source>
</evidence>
<proteinExistence type="predicted"/>
<accession>A0A914HFS8</accession>
<feature type="region of interest" description="Disordered" evidence="1">
    <location>
        <begin position="1"/>
        <end position="21"/>
    </location>
</feature>
<reference evidence="3" key="1">
    <citation type="submission" date="2022-11" db="UniProtKB">
        <authorList>
            <consortium name="WormBaseParasite"/>
        </authorList>
    </citation>
    <scope>IDENTIFICATION</scope>
</reference>
<sequence>MEIASKKKRTAIGDLPQKDDNCDHDRAIGITIPIFDMHQQAQQKHQRRFKDEMVYGGKDQKAKPSRNRYVVGKNTVGEKWQLP</sequence>